<comment type="caution">
    <text evidence="1">The sequence shown here is derived from an EMBL/GenBank/DDBJ whole genome shotgun (WGS) entry which is preliminary data.</text>
</comment>
<sequence>MAALATVPNCSATRYCTAAGQALQYGNQYVVQWNNQFSPLNLNSIATVQVYSAYDLNTPLYSTAVANANGMATLTPDPSWFSRYTGSDERTGENQQLYIAVFLQGNAPPSVDGMLTLQLTATPQQYAEIQSILHPSPTPQSSSLLPSSTSTLTSLASLSETSSQPTHAASDSTQMESVMGPSGTAGSGDGHSRLSTGAIVGIAVGSAAGLVLLLLLLLLPMYRRRQRRKRVLAKAASMEGGGAGAGSDATAAALAAAAASGGVAAGGAARVLAEKGRPGSASPSDTPLLMGERPHSGFVSREDSLMDSQVSPRAAGYQPLSLESPRVMVNMPASTRTDRAVAAAAAAVAAPDPILTTDDARQIGDIFRNALRQPPPMSEDGTSDGHRESMLLHMDDELEEDEDPGWRERVASERMHRELEQEASIIRSVAMRAHGSDYSSSRPNTAQSESSHGMSHNTNSPPAVRDATEHAR</sequence>
<organism evidence="1 2">
    <name type="scientific">Coemansia nantahalensis</name>
    <dbReference type="NCBI Taxonomy" id="2789366"/>
    <lineage>
        <taxon>Eukaryota</taxon>
        <taxon>Fungi</taxon>
        <taxon>Fungi incertae sedis</taxon>
        <taxon>Zoopagomycota</taxon>
        <taxon>Kickxellomycotina</taxon>
        <taxon>Kickxellomycetes</taxon>
        <taxon>Kickxellales</taxon>
        <taxon>Kickxellaceae</taxon>
        <taxon>Coemansia</taxon>
    </lineage>
</organism>
<reference evidence="1" key="1">
    <citation type="submission" date="2022-07" db="EMBL/GenBank/DDBJ databases">
        <title>Phylogenomic reconstructions and comparative analyses of Kickxellomycotina fungi.</title>
        <authorList>
            <person name="Reynolds N.K."/>
            <person name="Stajich J.E."/>
            <person name="Barry K."/>
            <person name="Grigoriev I.V."/>
            <person name="Crous P."/>
            <person name="Smith M.E."/>
        </authorList>
    </citation>
    <scope>NUCLEOTIDE SEQUENCE</scope>
    <source>
        <strain evidence="1">CBS 109366</strain>
    </source>
</reference>
<dbReference type="EMBL" id="JANBUJ010000841">
    <property type="protein sequence ID" value="KAJ2769899.1"/>
    <property type="molecule type" value="Genomic_DNA"/>
</dbReference>
<gene>
    <name evidence="1" type="ORF">IWQ57_002905</name>
</gene>
<evidence type="ECO:0000313" key="2">
    <source>
        <dbReference type="Proteomes" id="UP001140234"/>
    </source>
</evidence>
<protein>
    <submittedName>
        <fullName evidence="1">Uncharacterized protein</fullName>
    </submittedName>
</protein>
<proteinExistence type="predicted"/>
<accession>A0ACC1JZ32</accession>
<dbReference type="Proteomes" id="UP001140234">
    <property type="component" value="Unassembled WGS sequence"/>
</dbReference>
<keyword evidence="2" id="KW-1185">Reference proteome</keyword>
<evidence type="ECO:0000313" key="1">
    <source>
        <dbReference type="EMBL" id="KAJ2769899.1"/>
    </source>
</evidence>
<name>A0ACC1JZ32_9FUNG</name>